<comment type="caution">
    <text evidence="2">The sequence shown here is derived from an EMBL/GenBank/DDBJ whole genome shotgun (WGS) entry which is preliminary data.</text>
</comment>
<dbReference type="NCBIfam" id="NF040826">
    <property type="entry name" value="lxa_BCAM0308"/>
    <property type="match status" value="1"/>
</dbReference>
<evidence type="ECO:0008006" key="4">
    <source>
        <dbReference type="Google" id="ProtNLM"/>
    </source>
</evidence>
<dbReference type="Proteomes" id="UP000054770">
    <property type="component" value="Unassembled WGS sequence"/>
</dbReference>
<protein>
    <recommendedName>
        <fullName evidence="4">ATPase</fullName>
    </recommendedName>
</protein>
<reference evidence="2" key="1">
    <citation type="submission" date="2016-01" db="EMBL/GenBank/DDBJ databases">
        <authorList>
            <person name="Peeters C."/>
        </authorList>
    </citation>
    <scope>NUCLEOTIDE SEQUENCE [LARGE SCALE GENOMIC DNA]</scope>
    <source>
        <strain evidence="2">LMG 22940</strain>
    </source>
</reference>
<feature type="compositionally biased region" description="Basic and acidic residues" evidence="1">
    <location>
        <begin position="8"/>
        <end position="28"/>
    </location>
</feature>
<sequence>MKAGARPFKPDSREKLFPEQGHDPYKRQAKLREPTVCPVCGAVYREGRWQWAARVSGAEEVVCSACHRIADGMPAGYLYIEGAFDSHDRVELLQLLRHHETRARSEHPMERIITIDERFERTVVTTTGIHLARELGAALERAFHGCLELKFSKAENLLRAYWHR</sequence>
<dbReference type="InterPro" id="IPR047706">
    <property type="entry name" value="BCAM0308-like"/>
</dbReference>
<evidence type="ECO:0000313" key="2">
    <source>
        <dbReference type="EMBL" id="SAL17580.1"/>
    </source>
</evidence>
<dbReference type="AlphaFoldDB" id="A0A158FEV0"/>
<evidence type="ECO:0000313" key="3">
    <source>
        <dbReference type="Proteomes" id="UP000054770"/>
    </source>
</evidence>
<dbReference type="RefSeq" id="WP_087642778.1">
    <property type="nucleotide sequence ID" value="NZ_FCON02000003.1"/>
</dbReference>
<gene>
    <name evidence="2" type="ORF">AWB68_00509</name>
</gene>
<accession>A0A158FEV0</accession>
<proteinExistence type="predicted"/>
<keyword evidence="3" id="KW-1185">Reference proteome</keyword>
<organism evidence="2 3">
    <name type="scientific">Caballeronia choica</name>
    <dbReference type="NCBI Taxonomy" id="326476"/>
    <lineage>
        <taxon>Bacteria</taxon>
        <taxon>Pseudomonadati</taxon>
        <taxon>Pseudomonadota</taxon>
        <taxon>Betaproteobacteria</taxon>
        <taxon>Burkholderiales</taxon>
        <taxon>Burkholderiaceae</taxon>
        <taxon>Caballeronia</taxon>
    </lineage>
</organism>
<evidence type="ECO:0000256" key="1">
    <source>
        <dbReference type="SAM" id="MobiDB-lite"/>
    </source>
</evidence>
<feature type="region of interest" description="Disordered" evidence="1">
    <location>
        <begin position="1"/>
        <end position="28"/>
    </location>
</feature>
<name>A0A158FEV0_9BURK</name>
<dbReference type="EMBL" id="FCON02000003">
    <property type="protein sequence ID" value="SAL17580.1"/>
    <property type="molecule type" value="Genomic_DNA"/>
</dbReference>
<dbReference type="OrthoDB" id="9785278at2"/>